<dbReference type="EMBL" id="ML978072">
    <property type="protein sequence ID" value="KAF2012607.1"/>
    <property type="molecule type" value="Genomic_DNA"/>
</dbReference>
<reference evidence="2" key="1">
    <citation type="journal article" date="2020" name="Stud. Mycol.">
        <title>101 Dothideomycetes genomes: a test case for predicting lifestyles and emergence of pathogens.</title>
        <authorList>
            <person name="Haridas S."/>
            <person name="Albert R."/>
            <person name="Binder M."/>
            <person name="Bloem J."/>
            <person name="Labutti K."/>
            <person name="Salamov A."/>
            <person name="Andreopoulos B."/>
            <person name="Baker S."/>
            <person name="Barry K."/>
            <person name="Bills G."/>
            <person name="Bluhm B."/>
            <person name="Cannon C."/>
            <person name="Castanera R."/>
            <person name="Culley D."/>
            <person name="Daum C."/>
            <person name="Ezra D."/>
            <person name="Gonzalez J."/>
            <person name="Henrissat B."/>
            <person name="Kuo A."/>
            <person name="Liang C."/>
            <person name="Lipzen A."/>
            <person name="Lutzoni F."/>
            <person name="Magnuson J."/>
            <person name="Mondo S."/>
            <person name="Nolan M."/>
            <person name="Ohm R."/>
            <person name="Pangilinan J."/>
            <person name="Park H.-J."/>
            <person name="Ramirez L."/>
            <person name="Alfaro M."/>
            <person name="Sun H."/>
            <person name="Tritt A."/>
            <person name="Yoshinaga Y."/>
            <person name="Zwiers L.-H."/>
            <person name="Turgeon B."/>
            <person name="Goodwin S."/>
            <person name="Spatafora J."/>
            <person name="Crous P."/>
            <person name="Grigoriev I."/>
        </authorList>
    </citation>
    <scope>NUCLEOTIDE SEQUENCE</scope>
    <source>
        <strain evidence="2">CBS 175.79</strain>
    </source>
</reference>
<feature type="compositionally biased region" description="Low complexity" evidence="1">
    <location>
        <begin position="90"/>
        <end position="99"/>
    </location>
</feature>
<dbReference type="Proteomes" id="UP000799778">
    <property type="component" value="Unassembled WGS sequence"/>
</dbReference>
<gene>
    <name evidence="2" type="ORF">BU24DRAFT_464982</name>
</gene>
<sequence>MEDHKRLTIKSLKPSRSLNFLNREYLSSKLSLSNRHSTPPKHPPNPPPTITVSNQTTPPLLRPNLKEDPSTPPEPPKEPKRNSFVSFVDSISSNTSSKASSRKLTKKRPASTAMASSSSTNVLEDNPEYATANFVGGMVAREERAEVEALKNLDPVRSIVGKEQRAGVEAVKNLDPVRNEERQVKREYEVKVREDRERTEQLDKKFRAEEVCEEESEKRKGRQF</sequence>
<evidence type="ECO:0000313" key="3">
    <source>
        <dbReference type="Proteomes" id="UP000799778"/>
    </source>
</evidence>
<protein>
    <submittedName>
        <fullName evidence="2">Uncharacterized protein</fullName>
    </submittedName>
</protein>
<feature type="compositionally biased region" description="Pro residues" evidence="1">
    <location>
        <begin position="40"/>
        <end position="49"/>
    </location>
</feature>
<name>A0A6A5XIF3_9PLEO</name>
<dbReference type="AlphaFoldDB" id="A0A6A5XIF3"/>
<accession>A0A6A5XIF3</accession>
<feature type="region of interest" description="Disordered" evidence="1">
    <location>
        <begin position="31"/>
        <end position="127"/>
    </location>
</feature>
<evidence type="ECO:0000256" key="1">
    <source>
        <dbReference type="SAM" id="MobiDB-lite"/>
    </source>
</evidence>
<organism evidence="2 3">
    <name type="scientific">Aaosphaeria arxii CBS 175.79</name>
    <dbReference type="NCBI Taxonomy" id="1450172"/>
    <lineage>
        <taxon>Eukaryota</taxon>
        <taxon>Fungi</taxon>
        <taxon>Dikarya</taxon>
        <taxon>Ascomycota</taxon>
        <taxon>Pezizomycotina</taxon>
        <taxon>Dothideomycetes</taxon>
        <taxon>Pleosporomycetidae</taxon>
        <taxon>Pleosporales</taxon>
        <taxon>Pleosporales incertae sedis</taxon>
        <taxon>Aaosphaeria</taxon>
    </lineage>
</organism>
<feature type="compositionally biased region" description="Low complexity" evidence="1">
    <location>
        <begin position="110"/>
        <end position="120"/>
    </location>
</feature>
<keyword evidence="3" id="KW-1185">Reference proteome</keyword>
<proteinExistence type="predicted"/>
<dbReference type="GeneID" id="54289636"/>
<feature type="compositionally biased region" description="Basic residues" evidence="1">
    <location>
        <begin position="100"/>
        <end position="109"/>
    </location>
</feature>
<evidence type="ECO:0000313" key="2">
    <source>
        <dbReference type="EMBL" id="KAF2012607.1"/>
    </source>
</evidence>
<feature type="compositionally biased region" description="Basic and acidic residues" evidence="1">
    <location>
        <begin position="64"/>
        <end position="81"/>
    </location>
</feature>
<dbReference type="RefSeq" id="XP_033380946.1">
    <property type="nucleotide sequence ID" value="XM_033532239.1"/>
</dbReference>